<evidence type="ECO:0000259" key="8">
    <source>
        <dbReference type="Pfam" id="PF01321"/>
    </source>
</evidence>
<dbReference type="InterPro" id="IPR000587">
    <property type="entry name" value="Creatinase_N"/>
</dbReference>
<dbReference type="PANTHER" id="PTHR46112">
    <property type="entry name" value="AMINOPEPTIDASE"/>
    <property type="match status" value="1"/>
</dbReference>
<dbReference type="Pfam" id="PF01321">
    <property type="entry name" value="Creatinase_N"/>
    <property type="match status" value="1"/>
</dbReference>
<keyword evidence="5" id="KW-0464">Manganese</keyword>
<gene>
    <name evidence="9" type="ORF">FLK61_35905</name>
</gene>
<evidence type="ECO:0000256" key="3">
    <source>
        <dbReference type="ARBA" id="ARBA00022723"/>
    </source>
</evidence>
<dbReference type="InterPro" id="IPR050659">
    <property type="entry name" value="Peptidase_M24B"/>
</dbReference>
<dbReference type="Pfam" id="PF00557">
    <property type="entry name" value="Peptidase_M24"/>
    <property type="match status" value="1"/>
</dbReference>
<dbReference type="PANTHER" id="PTHR46112:SF10">
    <property type="entry name" value="DIPEPTIDASE YKVY-RELATED"/>
    <property type="match status" value="1"/>
</dbReference>
<organism evidence="9 10">
    <name type="scientific">Paenalkalicoccus suaedae</name>
    <dbReference type="NCBI Taxonomy" id="2592382"/>
    <lineage>
        <taxon>Bacteria</taxon>
        <taxon>Bacillati</taxon>
        <taxon>Bacillota</taxon>
        <taxon>Bacilli</taxon>
        <taxon>Bacillales</taxon>
        <taxon>Bacillaceae</taxon>
        <taxon>Paenalkalicoccus</taxon>
    </lineage>
</organism>
<dbReference type="InterPro" id="IPR001131">
    <property type="entry name" value="Peptidase_M24B_aminopep-P_CS"/>
</dbReference>
<comment type="cofactor">
    <cofactor evidence="1">
        <name>Mn(2+)</name>
        <dbReference type="ChEBI" id="CHEBI:29035"/>
    </cofactor>
</comment>
<feature type="domain" description="Creatinase N-terminal" evidence="8">
    <location>
        <begin position="7"/>
        <end position="136"/>
    </location>
</feature>
<proteinExistence type="inferred from homology"/>
<evidence type="ECO:0000313" key="9">
    <source>
        <dbReference type="EMBL" id="QKS73291.1"/>
    </source>
</evidence>
<dbReference type="InterPro" id="IPR036005">
    <property type="entry name" value="Creatinase/aminopeptidase-like"/>
</dbReference>
<dbReference type="SUPFAM" id="SSF53092">
    <property type="entry name" value="Creatinase/prolidase N-terminal domain"/>
    <property type="match status" value="1"/>
</dbReference>
<dbReference type="KEGG" id="psua:FLK61_35905"/>
<dbReference type="Gene3D" id="3.40.350.10">
    <property type="entry name" value="Creatinase/prolidase N-terminal domain"/>
    <property type="match status" value="1"/>
</dbReference>
<name>A0A859FKG3_9BACI</name>
<dbReference type="CDD" id="cd01092">
    <property type="entry name" value="APP-like"/>
    <property type="match status" value="1"/>
</dbReference>
<dbReference type="GO" id="GO:0046872">
    <property type="term" value="F:metal ion binding"/>
    <property type="evidence" value="ECO:0007669"/>
    <property type="project" value="UniProtKB-KW"/>
</dbReference>
<dbReference type="SUPFAM" id="SSF55920">
    <property type="entry name" value="Creatinase/aminopeptidase"/>
    <property type="match status" value="1"/>
</dbReference>
<keyword evidence="9" id="KW-0645">Protease</keyword>
<evidence type="ECO:0000256" key="2">
    <source>
        <dbReference type="ARBA" id="ARBA00008766"/>
    </source>
</evidence>
<dbReference type="Proteomes" id="UP000318138">
    <property type="component" value="Chromosome"/>
</dbReference>
<accession>A0A859FKG3</accession>
<dbReference type="InterPro" id="IPR000994">
    <property type="entry name" value="Pept_M24"/>
</dbReference>
<dbReference type="EMBL" id="CP041372">
    <property type="protein sequence ID" value="QKS73291.1"/>
    <property type="molecule type" value="Genomic_DNA"/>
</dbReference>
<keyword evidence="4" id="KW-0378">Hydrolase</keyword>
<reference evidence="10" key="1">
    <citation type="submission" date="2019-07" db="EMBL/GenBank/DDBJ databases">
        <title>Bacillus alkalisoli sp. nov. isolated from saline soil.</title>
        <authorList>
            <person name="Sun J.-Q."/>
            <person name="Xu L."/>
        </authorList>
    </citation>
    <scope>NUCLEOTIDE SEQUENCE [LARGE SCALE GENOMIC DNA]</scope>
    <source>
        <strain evidence="10">M4U3P1</strain>
    </source>
</reference>
<sequence>MVLVTTLNKLQHVLQSTNTDAVLLQSQSNVFYATGFNANPHERLIGVFIFKDHEPILICPSMEVNQISDVFKGEIIGYKDTQNPWDLLKERLQDVQLSSIALEGGISWSRYRSLSALYPDASYTEFDATLQQLRQVKSDEEITIMREACKLADLGVQIGIDALRTGVTETEVIAHIEHQLKTHGVRAMSFSTLVLFGEKAGDPHGNPGDRKLQPGDAVLFDLGVIHKGYCSDISRTVFYGHASEEQTNIYTTVLEAQQKALEHSAPGRALKELDILARTHIAEAGYGDFFPHRLGHGLGIDVHEAPYVTETNEQVLEPGFTFTIEPGIYVPNKAGVRIEDDVLVTESGYETLTSFTKELTVVKERV</sequence>
<dbReference type="PROSITE" id="PS00491">
    <property type="entry name" value="PROLINE_PEPTIDASE"/>
    <property type="match status" value="1"/>
</dbReference>
<evidence type="ECO:0000256" key="4">
    <source>
        <dbReference type="ARBA" id="ARBA00022801"/>
    </source>
</evidence>
<protein>
    <submittedName>
        <fullName evidence="9">Aminopeptidase P family protein</fullName>
    </submittedName>
</protein>
<dbReference type="AlphaFoldDB" id="A0A859FKG3"/>
<comment type="similarity">
    <text evidence="2 6">Belongs to the peptidase M24B family.</text>
</comment>
<dbReference type="FunFam" id="3.90.230.10:FF:000014">
    <property type="entry name" value="Aminopeptidase P family protein"/>
    <property type="match status" value="1"/>
</dbReference>
<evidence type="ECO:0000259" key="7">
    <source>
        <dbReference type="Pfam" id="PF00557"/>
    </source>
</evidence>
<dbReference type="InterPro" id="IPR029149">
    <property type="entry name" value="Creatin/AminoP/Spt16_N"/>
</dbReference>
<keyword evidence="9" id="KW-0031">Aminopeptidase</keyword>
<keyword evidence="10" id="KW-1185">Reference proteome</keyword>
<evidence type="ECO:0000256" key="6">
    <source>
        <dbReference type="RuleBase" id="RU000590"/>
    </source>
</evidence>
<dbReference type="Gene3D" id="3.90.230.10">
    <property type="entry name" value="Creatinase/methionine aminopeptidase superfamily"/>
    <property type="match status" value="1"/>
</dbReference>
<evidence type="ECO:0000256" key="5">
    <source>
        <dbReference type="ARBA" id="ARBA00023211"/>
    </source>
</evidence>
<keyword evidence="3 6" id="KW-0479">Metal-binding</keyword>
<feature type="domain" description="Peptidase M24" evidence="7">
    <location>
        <begin position="144"/>
        <end position="346"/>
    </location>
</feature>
<evidence type="ECO:0000313" key="10">
    <source>
        <dbReference type="Proteomes" id="UP000318138"/>
    </source>
</evidence>
<evidence type="ECO:0000256" key="1">
    <source>
        <dbReference type="ARBA" id="ARBA00001936"/>
    </source>
</evidence>
<dbReference type="GO" id="GO:0004177">
    <property type="term" value="F:aminopeptidase activity"/>
    <property type="evidence" value="ECO:0007669"/>
    <property type="project" value="UniProtKB-KW"/>
</dbReference>